<evidence type="ECO:0000256" key="1">
    <source>
        <dbReference type="SAM" id="Phobius"/>
    </source>
</evidence>
<feature type="transmembrane region" description="Helical" evidence="1">
    <location>
        <begin position="135"/>
        <end position="154"/>
    </location>
</feature>
<dbReference type="Proteomes" id="UP000755585">
    <property type="component" value="Unassembled WGS sequence"/>
</dbReference>
<gene>
    <name evidence="2" type="ORF">JOF29_007030</name>
</gene>
<comment type="caution">
    <text evidence="2">The sequence shown here is derived from an EMBL/GenBank/DDBJ whole genome shotgun (WGS) entry which is preliminary data.</text>
</comment>
<keyword evidence="1" id="KW-0472">Membrane</keyword>
<dbReference type="RefSeq" id="WP_209698523.1">
    <property type="nucleotide sequence ID" value="NZ_BAAAVU010000005.1"/>
</dbReference>
<organism evidence="2 3">
    <name type="scientific">Kribbella aluminosa</name>
    <dbReference type="NCBI Taxonomy" id="416017"/>
    <lineage>
        <taxon>Bacteria</taxon>
        <taxon>Bacillati</taxon>
        <taxon>Actinomycetota</taxon>
        <taxon>Actinomycetes</taxon>
        <taxon>Propionibacteriales</taxon>
        <taxon>Kribbellaceae</taxon>
        <taxon>Kribbella</taxon>
    </lineage>
</organism>
<evidence type="ECO:0000313" key="3">
    <source>
        <dbReference type="Proteomes" id="UP000755585"/>
    </source>
</evidence>
<evidence type="ECO:0000313" key="2">
    <source>
        <dbReference type="EMBL" id="MBP2355920.1"/>
    </source>
</evidence>
<sequence length="155" mass="17085">MARRRKATKLDDLGGLTVVAVLAYLGYPPKDYLLEWIVIGTATVLFWIAFLMPTKCDYLTQRRKPCDRGVRGKLRGCSDHGRWKRDAMWAALGGANPGRLFRVMWAAPDSRAQPRSVRTPGSPAESNAKRGLYDLLMLLTAIISAAGAVLALVVK</sequence>
<keyword evidence="1" id="KW-1133">Transmembrane helix</keyword>
<dbReference type="EMBL" id="JAGINT010000002">
    <property type="protein sequence ID" value="MBP2355920.1"/>
    <property type="molecule type" value="Genomic_DNA"/>
</dbReference>
<name>A0ABS4UWC0_9ACTN</name>
<accession>A0ABS4UWC0</accession>
<feature type="transmembrane region" description="Helical" evidence="1">
    <location>
        <begin position="12"/>
        <end position="27"/>
    </location>
</feature>
<keyword evidence="3" id="KW-1185">Reference proteome</keyword>
<proteinExistence type="predicted"/>
<reference evidence="2 3" key="1">
    <citation type="submission" date="2021-03" db="EMBL/GenBank/DDBJ databases">
        <title>Sequencing the genomes of 1000 actinobacteria strains.</title>
        <authorList>
            <person name="Klenk H.-P."/>
        </authorList>
    </citation>
    <scope>NUCLEOTIDE SEQUENCE [LARGE SCALE GENOMIC DNA]</scope>
    <source>
        <strain evidence="2 3">DSM 18824</strain>
    </source>
</reference>
<protein>
    <submittedName>
        <fullName evidence="2">Uncharacterized protein</fullName>
    </submittedName>
</protein>
<keyword evidence="1" id="KW-0812">Transmembrane</keyword>
<feature type="transmembrane region" description="Helical" evidence="1">
    <location>
        <begin position="33"/>
        <end position="54"/>
    </location>
</feature>